<dbReference type="EMBL" id="BPLQ01012725">
    <property type="protein sequence ID" value="GIY67343.1"/>
    <property type="molecule type" value="Genomic_DNA"/>
</dbReference>
<organism evidence="1 2">
    <name type="scientific">Caerostris darwini</name>
    <dbReference type="NCBI Taxonomy" id="1538125"/>
    <lineage>
        <taxon>Eukaryota</taxon>
        <taxon>Metazoa</taxon>
        <taxon>Ecdysozoa</taxon>
        <taxon>Arthropoda</taxon>
        <taxon>Chelicerata</taxon>
        <taxon>Arachnida</taxon>
        <taxon>Araneae</taxon>
        <taxon>Araneomorphae</taxon>
        <taxon>Entelegynae</taxon>
        <taxon>Araneoidea</taxon>
        <taxon>Araneidae</taxon>
        <taxon>Caerostris</taxon>
    </lineage>
</organism>
<protein>
    <submittedName>
        <fullName evidence="1">Uncharacterized protein</fullName>
    </submittedName>
</protein>
<evidence type="ECO:0000313" key="2">
    <source>
        <dbReference type="Proteomes" id="UP001054837"/>
    </source>
</evidence>
<dbReference type="AlphaFoldDB" id="A0AAV4VBA8"/>
<accession>A0AAV4VBA8</accession>
<comment type="caution">
    <text evidence="1">The sequence shown here is derived from an EMBL/GenBank/DDBJ whole genome shotgun (WGS) entry which is preliminary data.</text>
</comment>
<reference evidence="1 2" key="1">
    <citation type="submission" date="2021-06" db="EMBL/GenBank/DDBJ databases">
        <title>Caerostris darwini draft genome.</title>
        <authorList>
            <person name="Kono N."/>
            <person name="Arakawa K."/>
        </authorList>
    </citation>
    <scope>NUCLEOTIDE SEQUENCE [LARGE SCALE GENOMIC DNA]</scope>
</reference>
<name>A0AAV4VBA8_9ARAC</name>
<evidence type="ECO:0000313" key="1">
    <source>
        <dbReference type="EMBL" id="GIY67343.1"/>
    </source>
</evidence>
<gene>
    <name evidence="1" type="ORF">CDAR_254961</name>
</gene>
<keyword evidence="2" id="KW-1185">Reference proteome</keyword>
<dbReference type="Proteomes" id="UP001054837">
    <property type="component" value="Unassembled WGS sequence"/>
</dbReference>
<sequence>MEASLPSSTHCRPEFFHGINGMHILRPFVQLLADRKVLSFERNKMLGHATHWNITDLERHFTETSASNHSKLVVETADSSNVICRLYRKT</sequence>
<proteinExistence type="predicted"/>